<sequence length="334" mass="38815">MTRMLLPLLFFGFWILHDQIKALHRTELCRAMLKEILYMKGDCTSRQGIISPHDSFSHGVKYYWIAFSLNFMTVLYMDTLVLTWANITIGLKWCAILPSMLKNVKFVYGQRLERKNLLDFCKATGYQSTDGAMLRWTLLLDYLELPEDLILTKRAHVVVGKVTDKAEDVAERYHRAIFRLHGLPNVVLSDRDSKFTATFWKQICTVLGVEQKMTTAFRPQGDGVTERVNQTLGNYLRAFSYAESNDWDKHLSLAEFAYNARYQASIQMPPFDADIGYVPRISATWNLPIPDRARKQAKYSEFIESQADILVKSRRCIAEAQERMADHYNRNRRQ</sequence>
<evidence type="ECO:0000313" key="3">
    <source>
        <dbReference type="EMBL" id="OWZ08152.1"/>
    </source>
</evidence>
<proteinExistence type="predicted"/>
<reference evidence="4" key="1">
    <citation type="submission" date="2017-03" db="EMBL/GenBank/DDBJ databases">
        <title>Phytopthora megakarya and P. palmivora, two closely related causual agents of cacao black pod achieved similar genome size and gene model numbers by different mechanisms.</title>
        <authorList>
            <person name="Ali S."/>
            <person name="Shao J."/>
            <person name="Larry D.J."/>
            <person name="Kronmiller B."/>
            <person name="Shen D."/>
            <person name="Strem M.D."/>
            <person name="Melnick R.L."/>
            <person name="Guiltinan M.J."/>
            <person name="Tyler B.M."/>
            <person name="Meinhardt L.W."/>
            <person name="Bailey B.A."/>
        </authorList>
    </citation>
    <scope>NUCLEOTIDE SEQUENCE [LARGE SCALE GENOMIC DNA]</scope>
    <source>
        <strain evidence="4">zdho120</strain>
    </source>
</reference>
<dbReference type="InterPro" id="IPR050951">
    <property type="entry name" value="Retrovirus_Pol_polyprotein"/>
</dbReference>
<dbReference type="PANTHER" id="PTHR37984">
    <property type="entry name" value="PROTEIN CBG26694"/>
    <property type="match status" value="1"/>
</dbReference>
<organism evidence="3 4">
    <name type="scientific">Phytophthora megakarya</name>
    <dbReference type="NCBI Taxonomy" id="4795"/>
    <lineage>
        <taxon>Eukaryota</taxon>
        <taxon>Sar</taxon>
        <taxon>Stramenopiles</taxon>
        <taxon>Oomycota</taxon>
        <taxon>Peronosporomycetes</taxon>
        <taxon>Peronosporales</taxon>
        <taxon>Peronosporaceae</taxon>
        <taxon>Phytophthora</taxon>
    </lineage>
</organism>
<accession>A0A225VS36</accession>
<dbReference type="InterPro" id="IPR001584">
    <property type="entry name" value="Integrase_cat-core"/>
</dbReference>
<protein>
    <submittedName>
        <fullName evidence="3">Pol Polyprotein</fullName>
    </submittedName>
</protein>
<dbReference type="InterPro" id="IPR036397">
    <property type="entry name" value="RNaseH_sf"/>
</dbReference>
<feature type="chain" id="PRO_5012985523" evidence="1">
    <location>
        <begin position="23"/>
        <end position="334"/>
    </location>
</feature>
<keyword evidence="1" id="KW-0732">Signal</keyword>
<dbReference type="Gene3D" id="3.30.420.10">
    <property type="entry name" value="Ribonuclease H-like superfamily/Ribonuclease H"/>
    <property type="match status" value="1"/>
</dbReference>
<evidence type="ECO:0000259" key="2">
    <source>
        <dbReference type="PROSITE" id="PS50994"/>
    </source>
</evidence>
<dbReference type="Proteomes" id="UP000198211">
    <property type="component" value="Unassembled WGS sequence"/>
</dbReference>
<gene>
    <name evidence="3" type="ORF">PHMEG_00019355</name>
</gene>
<dbReference type="InterPro" id="IPR012337">
    <property type="entry name" value="RNaseH-like_sf"/>
</dbReference>
<name>A0A225VS36_9STRA</name>
<dbReference type="GO" id="GO:0003676">
    <property type="term" value="F:nucleic acid binding"/>
    <property type="evidence" value="ECO:0007669"/>
    <property type="project" value="InterPro"/>
</dbReference>
<feature type="domain" description="Integrase catalytic" evidence="2">
    <location>
        <begin position="164"/>
        <end position="278"/>
    </location>
</feature>
<dbReference type="PANTHER" id="PTHR37984:SF15">
    <property type="entry name" value="INTEGRASE CATALYTIC DOMAIN-CONTAINING PROTEIN"/>
    <property type="match status" value="1"/>
</dbReference>
<dbReference type="GO" id="GO:0015074">
    <property type="term" value="P:DNA integration"/>
    <property type="evidence" value="ECO:0007669"/>
    <property type="project" value="InterPro"/>
</dbReference>
<dbReference type="PROSITE" id="PS50994">
    <property type="entry name" value="INTEGRASE"/>
    <property type="match status" value="1"/>
</dbReference>
<comment type="caution">
    <text evidence="3">The sequence shown here is derived from an EMBL/GenBank/DDBJ whole genome shotgun (WGS) entry which is preliminary data.</text>
</comment>
<keyword evidence="4" id="KW-1185">Reference proteome</keyword>
<evidence type="ECO:0000313" key="4">
    <source>
        <dbReference type="Proteomes" id="UP000198211"/>
    </source>
</evidence>
<dbReference type="AlphaFoldDB" id="A0A225VS36"/>
<dbReference type="EMBL" id="NBNE01003257">
    <property type="protein sequence ID" value="OWZ08152.1"/>
    <property type="molecule type" value="Genomic_DNA"/>
</dbReference>
<evidence type="ECO:0000256" key="1">
    <source>
        <dbReference type="SAM" id="SignalP"/>
    </source>
</evidence>
<feature type="signal peptide" evidence="1">
    <location>
        <begin position="1"/>
        <end position="22"/>
    </location>
</feature>
<dbReference type="STRING" id="4795.A0A225VS36"/>
<dbReference type="OrthoDB" id="2273864at2759"/>
<dbReference type="SUPFAM" id="SSF53098">
    <property type="entry name" value="Ribonuclease H-like"/>
    <property type="match status" value="1"/>
</dbReference>